<feature type="domain" description="WD repeat-containing protein 54 beta-propeller" evidence="3">
    <location>
        <begin position="75"/>
        <end position="324"/>
    </location>
</feature>
<keyword evidence="2" id="KW-0677">Repeat</keyword>
<dbReference type="GO" id="GO:0031514">
    <property type="term" value="C:motile cilium"/>
    <property type="evidence" value="ECO:0007669"/>
    <property type="project" value="TreeGrafter"/>
</dbReference>
<evidence type="ECO:0000256" key="1">
    <source>
        <dbReference type="ARBA" id="ARBA00022574"/>
    </source>
</evidence>
<dbReference type="Proteomes" id="UP000290189">
    <property type="component" value="Unassembled WGS sequence"/>
</dbReference>
<evidence type="ECO:0000313" key="5">
    <source>
        <dbReference type="Proteomes" id="UP000290189"/>
    </source>
</evidence>
<dbReference type="InterPro" id="IPR036322">
    <property type="entry name" value="WD40_repeat_dom_sf"/>
</dbReference>
<dbReference type="EMBL" id="OVEO01000008">
    <property type="protein sequence ID" value="SPQ97858.1"/>
    <property type="molecule type" value="Genomic_DNA"/>
</dbReference>
<dbReference type="Gene3D" id="2.130.10.10">
    <property type="entry name" value="YVTN repeat-like/Quinoprotein amine dehydrogenase"/>
    <property type="match status" value="1"/>
</dbReference>
<dbReference type="Pfam" id="PF21031">
    <property type="entry name" value="WDR54"/>
    <property type="match status" value="1"/>
</dbReference>
<evidence type="ECO:0000256" key="2">
    <source>
        <dbReference type="ARBA" id="ARBA00022737"/>
    </source>
</evidence>
<name>A0A3P3YCF3_PLABS</name>
<sequence length="331" mass="35521">MSLSLCARLTSKYTASLQPNNLSYLPGSAGFAFSHRNQAIIISAGGINEKVLRSPASLTDGIAVEPMTVPYEETDMIAQVKWERLSFGIVLVLVTNAGLVQIYNHAGQRLLHFFRIECDPNQVPDAARGIASNGIDLIFVGSYTGEVITLQVSAEHITRGKALSGSTAHRAPITDIAAERSADTQTLVTADATGQILVWDLSSLVLIANLGTFHSRCNSIAVYGTTVVAAFLSGHVRIFNCREETHLEITAHSRAINAMCISPVTKRWFCVSEDTFLSMYTLPDSSNMLSSLHSIVVSPGLLTGLAVDGPCGTVAVTCYDSGEIFLVKVNE</sequence>
<dbReference type="SUPFAM" id="SSF50978">
    <property type="entry name" value="WD40 repeat-like"/>
    <property type="match status" value="1"/>
</dbReference>
<keyword evidence="1" id="KW-0853">WD repeat</keyword>
<gene>
    <name evidence="4" type="ORF">PLBR_LOCUS5073</name>
</gene>
<dbReference type="InterPro" id="IPR050630">
    <property type="entry name" value="WD_repeat_EMAP"/>
</dbReference>
<dbReference type="SMART" id="SM00320">
    <property type="entry name" value="WD40"/>
    <property type="match status" value="3"/>
</dbReference>
<dbReference type="InterPro" id="IPR015943">
    <property type="entry name" value="WD40/YVTN_repeat-like_dom_sf"/>
</dbReference>
<dbReference type="AlphaFoldDB" id="A0A3P3YCF3"/>
<evidence type="ECO:0000259" key="3">
    <source>
        <dbReference type="Pfam" id="PF21031"/>
    </source>
</evidence>
<dbReference type="InterPro" id="IPR001680">
    <property type="entry name" value="WD40_rpt"/>
</dbReference>
<proteinExistence type="predicted"/>
<accession>A0A3P3YCF3</accession>
<keyword evidence="4" id="KW-0496">Mitochondrion</keyword>
<dbReference type="PANTHER" id="PTHR13720:SF40">
    <property type="entry name" value="WD REPEAT-CONTAINING PROTEIN 54"/>
    <property type="match status" value="1"/>
</dbReference>
<organism evidence="4 5">
    <name type="scientific">Plasmodiophora brassicae</name>
    <name type="common">Clubroot disease agent</name>
    <dbReference type="NCBI Taxonomy" id="37360"/>
    <lineage>
        <taxon>Eukaryota</taxon>
        <taxon>Sar</taxon>
        <taxon>Rhizaria</taxon>
        <taxon>Endomyxa</taxon>
        <taxon>Phytomyxea</taxon>
        <taxon>Plasmodiophorida</taxon>
        <taxon>Plasmodiophoridae</taxon>
        <taxon>Plasmodiophora</taxon>
    </lineage>
</organism>
<dbReference type="PANTHER" id="PTHR13720">
    <property type="entry name" value="WD-40 REPEAT PROTEIN"/>
    <property type="match status" value="1"/>
</dbReference>
<geneLocation type="mitochondrion" evidence="4"/>
<reference evidence="4 5" key="1">
    <citation type="submission" date="2018-03" db="EMBL/GenBank/DDBJ databases">
        <authorList>
            <person name="Fogelqvist J."/>
        </authorList>
    </citation>
    <scope>NUCLEOTIDE SEQUENCE [LARGE SCALE GENOMIC DNA]</scope>
</reference>
<dbReference type="InterPro" id="IPR049546">
    <property type="entry name" value="WDR54_beta_prop"/>
</dbReference>
<protein>
    <recommendedName>
        <fullName evidence="3">WD repeat-containing protein 54 beta-propeller domain-containing protein</fullName>
    </recommendedName>
</protein>
<evidence type="ECO:0000313" key="4">
    <source>
        <dbReference type="EMBL" id="SPQ97858.1"/>
    </source>
</evidence>